<dbReference type="AlphaFoldDB" id="A0A7G9GRZ6"/>
<dbReference type="KEGG" id="ehn:H9Q80_06420"/>
<dbReference type="Pfam" id="PF02780">
    <property type="entry name" value="Transketolase_C"/>
    <property type="match status" value="1"/>
</dbReference>
<keyword evidence="3" id="KW-1185">Reference proteome</keyword>
<dbReference type="SUPFAM" id="SSF52922">
    <property type="entry name" value="TK C-terminal domain-like"/>
    <property type="match status" value="1"/>
</dbReference>
<gene>
    <name evidence="2" type="ORF">H9Q80_06420</name>
</gene>
<evidence type="ECO:0000313" key="2">
    <source>
        <dbReference type="EMBL" id="QNM13578.1"/>
    </source>
</evidence>
<name>A0A7G9GRZ6_9FIRM</name>
<reference evidence="2 3" key="1">
    <citation type="submission" date="2020-08" db="EMBL/GenBank/DDBJ databases">
        <authorList>
            <person name="Liu C."/>
            <person name="Sun Q."/>
        </authorList>
    </citation>
    <scope>NUCLEOTIDE SEQUENCE [LARGE SCALE GENOMIC DNA]</scope>
    <source>
        <strain evidence="2 3">NSJ-61</strain>
    </source>
</reference>
<organism evidence="2 3">
    <name type="scientific">[Eubacterium] hominis</name>
    <dbReference type="NCBI Taxonomy" id="2764325"/>
    <lineage>
        <taxon>Bacteria</taxon>
        <taxon>Bacillati</taxon>
        <taxon>Bacillota</taxon>
        <taxon>Erysipelotrichia</taxon>
        <taxon>Erysipelotrichales</taxon>
        <taxon>Erysipelotrichaceae</taxon>
        <taxon>Amedibacillus</taxon>
    </lineage>
</organism>
<proteinExistence type="predicted"/>
<dbReference type="Proteomes" id="UP000515856">
    <property type="component" value="Chromosome"/>
</dbReference>
<dbReference type="InterPro" id="IPR033248">
    <property type="entry name" value="Transketolase_C"/>
</dbReference>
<accession>A0A7G9GRZ6</accession>
<evidence type="ECO:0000313" key="3">
    <source>
        <dbReference type="Proteomes" id="UP000515856"/>
    </source>
</evidence>
<evidence type="ECO:0000259" key="1">
    <source>
        <dbReference type="Pfam" id="PF02780"/>
    </source>
</evidence>
<dbReference type="InterPro" id="IPR009014">
    <property type="entry name" value="Transketo_C/PFOR_II"/>
</dbReference>
<feature type="domain" description="Transketolase C-terminal" evidence="1">
    <location>
        <begin position="11"/>
        <end position="71"/>
    </location>
</feature>
<dbReference type="EMBL" id="CP060636">
    <property type="protein sequence ID" value="QNM13578.1"/>
    <property type="molecule type" value="Genomic_DNA"/>
</dbReference>
<protein>
    <recommendedName>
        <fullName evidence="1">Transketolase C-terminal domain-containing protein</fullName>
    </recommendedName>
</protein>
<dbReference type="RefSeq" id="WP_117452630.1">
    <property type="nucleotide sequence ID" value="NZ_CP060636.1"/>
</dbReference>
<dbReference type="Gene3D" id="3.40.50.920">
    <property type="match status" value="1"/>
</dbReference>
<sequence>MRRYNKISFYDVIITCEEHSVIGGLFSAVSEVIVQNDYSCTVIPVVVMDTFGESGKPQELLEKYEINAASILKKLNELL</sequence>